<accession>A0A0G1ZRD7</accession>
<dbReference type="Pfam" id="PF00535">
    <property type="entry name" value="Glycos_transf_2"/>
    <property type="match status" value="1"/>
</dbReference>
<dbReference type="PANTHER" id="PTHR10859">
    <property type="entry name" value="GLYCOSYL TRANSFERASE"/>
    <property type="match status" value="1"/>
</dbReference>
<dbReference type="AlphaFoldDB" id="A0A0G1ZRD7"/>
<reference evidence="2 3" key="1">
    <citation type="journal article" date="2015" name="Nature">
        <title>rRNA introns, odd ribosomes, and small enigmatic genomes across a large radiation of phyla.</title>
        <authorList>
            <person name="Brown C.T."/>
            <person name="Hug L.A."/>
            <person name="Thomas B.C."/>
            <person name="Sharon I."/>
            <person name="Castelle C.J."/>
            <person name="Singh A."/>
            <person name="Wilkins M.J."/>
            <person name="Williams K.H."/>
            <person name="Banfield J.F."/>
        </authorList>
    </citation>
    <scope>NUCLEOTIDE SEQUENCE [LARGE SCALE GENOMIC DNA]</scope>
</reference>
<dbReference type="PANTHER" id="PTHR10859:SF91">
    <property type="entry name" value="DOLICHYL-PHOSPHATE BETA-GLUCOSYLTRANSFERASE"/>
    <property type="match status" value="1"/>
</dbReference>
<gene>
    <name evidence="2" type="ORF">UY74_C0031G0010</name>
</gene>
<name>A0A0G1ZRD7_9BACT</name>
<dbReference type="SUPFAM" id="SSF53448">
    <property type="entry name" value="Nucleotide-diphospho-sugar transferases"/>
    <property type="match status" value="1"/>
</dbReference>
<dbReference type="InterPro" id="IPR029044">
    <property type="entry name" value="Nucleotide-diphossugar_trans"/>
</dbReference>
<evidence type="ECO:0000313" key="3">
    <source>
        <dbReference type="Proteomes" id="UP000034445"/>
    </source>
</evidence>
<comment type="caution">
    <text evidence="2">The sequence shown here is derived from an EMBL/GenBank/DDBJ whole genome shotgun (WGS) entry which is preliminary data.</text>
</comment>
<sequence length="255" mass="29299">MFEDSARIRCMWNNKSVSLVMPTYREKDSIRAKIEDFLATGLVDEVIVANNNAETGTDEEIRKIKSDKIKIIYEKRQGYGYALQAALLAASGDLVVSIEPDATYIGKDLKRFLIFSEDFPVVFGSRVIKKTHNKDWGYWRREVNFLYGTLIHLLFNTNTITDIGCTYKLLKREVIHELAPHWRHGSSLFATELLLLVITRGYPFIEIPVTFEERVGGSVVIGSRLKLVKLAFEGLWQIIAGWIRWLIHGKNLEYV</sequence>
<evidence type="ECO:0000313" key="2">
    <source>
        <dbReference type="EMBL" id="KKW30812.1"/>
    </source>
</evidence>
<keyword evidence="2" id="KW-0808">Transferase</keyword>
<dbReference type="Proteomes" id="UP000034445">
    <property type="component" value="Unassembled WGS sequence"/>
</dbReference>
<feature type="domain" description="Glycosyltransferase 2-like" evidence="1">
    <location>
        <begin position="18"/>
        <end position="178"/>
    </location>
</feature>
<dbReference type="GO" id="GO:0006487">
    <property type="term" value="P:protein N-linked glycosylation"/>
    <property type="evidence" value="ECO:0007669"/>
    <property type="project" value="TreeGrafter"/>
</dbReference>
<proteinExistence type="predicted"/>
<dbReference type="EMBL" id="LCRF01000031">
    <property type="protein sequence ID" value="KKW30812.1"/>
    <property type="molecule type" value="Genomic_DNA"/>
</dbReference>
<dbReference type="InterPro" id="IPR001173">
    <property type="entry name" value="Glyco_trans_2-like"/>
</dbReference>
<dbReference type="GO" id="GO:0016740">
    <property type="term" value="F:transferase activity"/>
    <property type="evidence" value="ECO:0007669"/>
    <property type="project" value="UniProtKB-KW"/>
</dbReference>
<organism evidence="2 3">
    <name type="scientific">Candidatus Kaiserbacteria bacterium GW2011_GWC2_52_8b</name>
    <dbReference type="NCBI Taxonomy" id="1618676"/>
    <lineage>
        <taxon>Bacteria</taxon>
        <taxon>Candidatus Kaiseribacteriota</taxon>
    </lineage>
</organism>
<dbReference type="Gene3D" id="3.90.550.10">
    <property type="entry name" value="Spore Coat Polysaccharide Biosynthesis Protein SpsA, Chain A"/>
    <property type="match status" value="1"/>
</dbReference>
<protein>
    <submittedName>
        <fullName evidence="2">Glycosyl transferase, family 2</fullName>
    </submittedName>
</protein>
<evidence type="ECO:0000259" key="1">
    <source>
        <dbReference type="Pfam" id="PF00535"/>
    </source>
</evidence>